<feature type="transmembrane region" description="Helical" evidence="7">
    <location>
        <begin position="39"/>
        <end position="61"/>
    </location>
</feature>
<dbReference type="Gene3D" id="1.10.287.1260">
    <property type="match status" value="1"/>
</dbReference>
<evidence type="ECO:0000256" key="5">
    <source>
        <dbReference type="ARBA" id="ARBA00022989"/>
    </source>
</evidence>
<dbReference type="PANTHER" id="PTHR30460:SF0">
    <property type="entry name" value="MODERATE CONDUCTANCE MECHANOSENSITIVE CHANNEL YBIO"/>
    <property type="match status" value="1"/>
</dbReference>
<evidence type="ECO:0000259" key="8">
    <source>
        <dbReference type="Pfam" id="PF00924"/>
    </source>
</evidence>
<keyword evidence="3" id="KW-1003">Cell membrane</keyword>
<keyword evidence="4 7" id="KW-0812">Transmembrane</keyword>
<evidence type="ECO:0000313" key="11">
    <source>
        <dbReference type="Proteomes" id="UP001359781"/>
    </source>
</evidence>
<evidence type="ECO:0000256" key="4">
    <source>
        <dbReference type="ARBA" id="ARBA00022692"/>
    </source>
</evidence>
<dbReference type="SUPFAM" id="SSF82689">
    <property type="entry name" value="Mechanosensitive channel protein MscS (YggB), C-terminal domain"/>
    <property type="match status" value="1"/>
</dbReference>
<protein>
    <submittedName>
        <fullName evidence="10">Mechanosensitive ion channel family protein</fullName>
    </submittedName>
</protein>
<evidence type="ECO:0000256" key="3">
    <source>
        <dbReference type="ARBA" id="ARBA00022475"/>
    </source>
</evidence>
<dbReference type="Gene3D" id="2.30.30.60">
    <property type="match status" value="1"/>
</dbReference>
<comment type="subcellular location">
    <subcellularLocation>
        <location evidence="1">Cell membrane</location>
        <topology evidence="1">Multi-pass membrane protein</topology>
    </subcellularLocation>
</comment>
<dbReference type="PANTHER" id="PTHR30460">
    <property type="entry name" value="MODERATE CONDUCTANCE MECHANOSENSITIVE CHANNEL YBIO"/>
    <property type="match status" value="1"/>
</dbReference>
<accession>A0ABU8P0W3</accession>
<keyword evidence="11" id="KW-1185">Reference proteome</keyword>
<feature type="transmembrane region" description="Helical" evidence="7">
    <location>
        <begin position="142"/>
        <end position="166"/>
    </location>
</feature>
<keyword evidence="6 7" id="KW-0472">Membrane</keyword>
<dbReference type="Pfam" id="PF21088">
    <property type="entry name" value="MS_channel_1st"/>
    <property type="match status" value="1"/>
</dbReference>
<dbReference type="InterPro" id="IPR049142">
    <property type="entry name" value="MS_channel_1st"/>
</dbReference>
<evidence type="ECO:0000256" key="1">
    <source>
        <dbReference type="ARBA" id="ARBA00004651"/>
    </source>
</evidence>
<evidence type="ECO:0000313" key="10">
    <source>
        <dbReference type="EMBL" id="MEJ4100920.1"/>
    </source>
</evidence>
<dbReference type="Proteomes" id="UP001359781">
    <property type="component" value="Unassembled WGS sequence"/>
</dbReference>
<organism evidence="10 11">
    <name type="scientific">Corynebacterium mastitidis</name>
    <dbReference type="NCBI Taxonomy" id="161890"/>
    <lineage>
        <taxon>Bacteria</taxon>
        <taxon>Bacillati</taxon>
        <taxon>Actinomycetota</taxon>
        <taxon>Actinomycetes</taxon>
        <taxon>Mycobacteriales</taxon>
        <taxon>Corynebacteriaceae</taxon>
        <taxon>Corynebacterium</taxon>
    </lineage>
</organism>
<dbReference type="InterPro" id="IPR010920">
    <property type="entry name" value="LSM_dom_sf"/>
</dbReference>
<reference evidence="10 11" key="1">
    <citation type="submission" date="2024-02" db="EMBL/GenBank/DDBJ databases">
        <title>Whole genome sequencing and characterization of Corynebacterium isolated from the ocular surface of dry eye disease sufferers.</title>
        <authorList>
            <person name="Naqvi M."/>
        </authorList>
    </citation>
    <scope>NUCLEOTIDE SEQUENCE [LARGE SCALE GENOMIC DNA]</scope>
    <source>
        <strain evidence="10 11">PCRF</strain>
    </source>
</reference>
<dbReference type="EMBL" id="JBAHVJ010000014">
    <property type="protein sequence ID" value="MEJ4100920.1"/>
    <property type="molecule type" value="Genomic_DNA"/>
</dbReference>
<evidence type="ECO:0000259" key="9">
    <source>
        <dbReference type="Pfam" id="PF21088"/>
    </source>
</evidence>
<dbReference type="Pfam" id="PF00924">
    <property type="entry name" value="MS_channel_2nd"/>
    <property type="match status" value="1"/>
</dbReference>
<dbReference type="Gene3D" id="3.30.70.100">
    <property type="match status" value="1"/>
</dbReference>
<dbReference type="InterPro" id="IPR011066">
    <property type="entry name" value="MscS_channel_C_sf"/>
</dbReference>
<comment type="similarity">
    <text evidence="2">Belongs to the MscS (TC 1.A.23) family.</text>
</comment>
<comment type="caution">
    <text evidence="10">The sequence shown here is derived from an EMBL/GenBank/DDBJ whole genome shotgun (WGS) entry which is preliminary data.</text>
</comment>
<proteinExistence type="inferred from homology"/>
<dbReference type="InterPro" id="IPR011014">
    <property type="entry name" value="MscS_channel_TM-2"/>
</dbReference>
<name>A0ABU8P0W3_9CORY</name>
<evidence type="ECO:0000256" key="2">
    <source>
        <dbReference type="ARBA" id="ARBA00008017"/>
    </source>
</evidence>
<dbReference type="RefSeq" id="WP_337889057.1">
    <property type="nucleotide sequence ID" value="NZ_JBAHVI010000001.1"/>
</dbReference>
<feature type="domain" description="Mechanosensitive ion channel MscS" evidence="8">
    <location>
        <begin position="165"/>
        <end position="229"/>
    </location>
</feature>
<dbReference type="SUPFAM" id="SSF82861">
    <property type="entry name" value="Mechanosensitive channel protein MscS (YggB), transmembrane region"/>
    <property type="match status" value="1"/>
</dbReference>
<evidence type="ECO:0000256" key="6">
    <source>
        <dbReference type="ARBA" id="ARBA00023136"/>
    </source>
</evidence>
<dbReference type="InterPro" id="IPR045276">
    <property type="entry name" value="YbiO_bact"/>
</dbReference>
<feature type="domain" description="Mechanosensitive ion channel transmembrane helices 2/3" evidence="9">
    <location>
        <begin position="123"/>
        <end position="163"/>
    </location>
</feature>
<gene>
    <name evidence="10" type="ORF">V5S96_11215</name>
</gene>
<dbReference type="InterPro" id="IPR006685">
    <property type="entry name" value="MscS_channel_2nd"/>
</dbReference>
<keyword evidence="5 7" id="KW-1133">Transmembrane helix</keyword>
<dbReference type="InterPro" id="IPR023408">
    <property type="entry name" value="MscS_beta-dom_sf"/>
</dbReference>
<feature type="transmembrane region" description="Helical" evidence="7">
    <location>
        <begin position="115"/>
        <end position="136"/>
    </location>
</feature>
<dbReference type="SUPFAM" id="SSF50182">
    <property type="entry name" value="Sm-like ribonucleoproteins"/>
    <property type="match status" value="1"/>
</dbReference>
<sequence>MLNELTLAATQDSAPGAETAQQAVETVSNWWDSELAQKWLIEAPISIGVTLLVAVLAHWLLRRLIDKFAQHNLNSNVPLKRIGRKGRGPQEEISARMAAINEVQEKRRQSRIKTLAQVGKSAVAIVVWVFAVLSILDNPLGVNIAPLIASAGVIGVALGFGAQSLVKDFLSGIFMLLEDQYGVGDTIDVGEGIIGDVEDISLRLTTIRDIDGTLWYVRNGEILRVGNFSDEYAIARIQVPVGLSNDSTKAWEVIQKATEEACADPTTRAWVLDEPEMKGVSDFEVDHLSYRISIKTMPGMQWDVQRLVQGRILDAMRENNITVPYPHGIGITHPASREDTEK</sequence>
<evidence type="ECO:0000256" key="7">
    <source>
        <dbReference type="SAM" id="Phobius"/>
    </source>
</evidence>